<dbReference type="Gene3D" id="3.20.190.10">
    <property type="entry name" value="MutM-like, N-terminal"/>
    <property type="match status" value="1"/>
</dbReference>
<evidence type="ECO:0000256" key="3">
    <source>
        <dbReference type="ARBA" id="ARBA00012720"/>
    </source>
</evidence>
<dbReference type="eggNOG" id="COG0266">
    <property type="taxonomic scope" value="Bacteria"/>
</dbReference>
<evidence type="ECO:0000256" key="4">
    <source>
        <dbReference type="ARBA" id="ARBA00022723"/>
    </source>
</evidence>
<keyword evidence="4" id="KW-0479">Metal-binding</keyword>
<keyword evidence="11" id="KW-0456">Lyase</keyword>
<evidence type="ECO:0000256" key="9">
    <source>
        <dbReference type="ARBA" id="ARBA00023125"/>
    </source>
</evidence>
<dbReference type="SMART" id="SM01232">
    <property type="entry name" value="H2TH"/>
    <property type="match status" value="1"/>
</dbReference>
<dbReference type="InterPro" id="IPR000214">
    <property type="entry name" value="Znf_DNA_glyclase/AP_lyase"/>
</dbReference>
<dbReference type="RefSeq" id="WP_045314749.1">
    <property type="nucleotide sequence ID" value="NZ_JYJG01000238.1"/>
</dbReference>
<evidence type="ECO:0000256" key="1">
    <source>
        <dbReference type="ARBA" id="ARBA00001947"/>
    </source>
</evidence>
<dbReference type="GO" id="GO:0008270">
    <property type="term" value="F:zinc ion binding"/>
    <property type="evidence" value="ECO:0007669"/>
    <property type="project" value="UniProtKB-KW"/>
</dbReference>
<feature type="domain" description="Formamidopyrimidine-DNA glycosylase catalytic" evidence="16">
    <location>
        <begin position="2"/>
        <end position="102"/>
    </location>
</feature>
<keyword evidence="10" id="KW-0234">DNA repair</keyword>
<keyword evidence="9" id="KW-0238">DNA-binding</keyword>
<evidence type="ECO:0000256" key="6">
    <source>
        <dbReference type="ARBA" id="ARBA00022771"/>
    </source>
</evidence>
<dbReference type="InterPro" id="IPR044090">
    <property type="entry name" value="Nei2_N"/>
</dbReference>
<dbReference type="InterPro" id="IPR012319">
    <property type="entry name" value="FPG_cat"/>
</dbReference>
<dbReference type="Pfam" id="PF06831">
    <property type="entry name" value="H2TH"/>
    <property type="match status" value="1"/>
</dbReference>
<gene>
    <name evidence="17" type="ORF">UK23_28540</name>
</gene>
<evidence type="ECO:0000256" key="5">
    <source>
        <dbReference type="ARBA" id="ARBA00022763"/>
    </source>
</evidence>
<dbReference type="GO" id="GO:0000703">
    <property type="term" value="F:oxidized pyrimidine nucleobase lesion DNA N-glycosylase activity"/>
    <property type="evidence" value="ECO:0007669"/>
    <property type="project" value="TreeGrafter"/>
</dbReference>
<name>A0A0F0GTJ4_LENAE</name>
<dbReference type="InterPro" id="IPR015886">
    <property type="entry name" value="H2TH_FPG"/>
</dbReference>
<dbReference type="GO" id="GO:0006284">
    <property type="term" value="P:base-excision repair"/>
    <property type="evidence" value="ECO:0007669"/>
    <property type="project" value="InterPro"/>
</dbReference>
<dbReference type="STRING" id="68170.GCA_000974445_02844"/>
<evidence type="ECO:0000256" key="2">
    <source>
        <dbReference type="ARBA" id="ARBA00009409"/>
    </source>
</evidence>
<evidence type="ECO:0000256" key="7">
    <source>
        <dbReference type="ARBA" id="ARBA00022801"/>
    </source>
</evidence>
<evidence type="ECO:0000256" key="10">
    <source>
        <dbReference type="ARBA" id="ARBA00023204"/>
    </source>
</evidence>
<evidence type="ECO:0000313" key="17">
    <source>
        <dbReference type="EMBL" id="KJK44723.1"/>
    </source>
</evidence>
<comment type="similarity">
    <text evidence="2">Belongs to the FPG family.</text>
</comment>
<keyword evidence="13" id="KW-0326">Glycosidase</keyword>
<dbReference type="PANTHER" id="PTHR42697:SF1">
    <property type="entry name" value="ENDONUCLEASE 8"/>
    <property type="match status" value="1"/>
</dbReference>
<dbReference type="SUPFAM" id="SSF81624">
    <property type="entry name" value="N-terminal domain of MutM-like DNA repair proteins"/>
    <property type="match status" value="1"/>
</dbReference>
<sequence length="253" mass="28460">MPEGDTVFLAGHRMHEALAGKTLRRGELRHPRLSTLDLAGLDVLGVRTYGKRMFTHFSDGNSLHSHFRMDGAWHLYRPGERWRRPAHQARAVLEVDDRQAIGFALHDLEFVPTSREDELIAHLGPDLLSSDFDAAEAVQRLTADLSRPIGLALLDQRVMAGVGNLYRAEVCFLLGVLPTAPVSSVDASRAVALSRKLLQANQWRPEQITTSDRRVKNWVFERTGKPCLRCGTRVRSGEFETRFVYFCPKCQSG</sequence>
<proteinExistence type="inferred from homology"/>
<keyword evidence="6 14" id="KW-0863">Zinc-finger</keyword>
<dbReference type="InterPro" id="IPR010663">
    <property type="entry name" value="Znf_FPG/IleRS"/>
</dbReference>
<evidence type="ECO:0000259" key="16">
    <source>
        <dbReference type="PROSITE" id="PS51068"/>
    </source>
</evidence>
<dbReference type="EMBL" id="JYJG01000238">
    <property type="protein sequence ID" value="KJK44723.1"/>
    <property type="molecule type" value="Genomic_DNA"/>
</dbReference>
<feature type="domain" description="FPG-type" evidence="15">
    <location>
        <begin position="218"/>
        <end position="252"/>
    </location>
</feature>
<dbReference type="GO" id="GO:0140078">
    <property type="term" value="F:class I DNA-(apurinic or apyrimidinic site) endonuclease activity"/>
    <property type="evidence" value="ECO:0007669"/>
    <property type="project" value="UniProtKB-EC"/>
</dbReference>
<evidence type="ECO:0000259" key="15">
    <source>
        <dbReference type="PROSITE" id="PS51066"/>
    </source>
</evidence>
<dbReference type="SUPFAM" id="SSF46946">
    <property type="entry name" value="S13-like H2TH domain"/>
    <property type="match status" value="1"/>
</dbReference>
<dbReference type="PATRIC" id="fig|68170.10.peg.7276"/>
<evidence type="ECO:0000256" key="11">
    <source>
        <dbReference type="ARBA" id="ARBA00023239"/>
    </source>
</evidence>
<dbReference type="Gene3D" id="1.10.8.50">
    <property type="match status" value="1"/>
</dbReference>
<evidence type="ECO:0000256" key="13">
    <source>
        <dbReference type="ARBA" id="ARBA00023295"/>
    </source>
</evidence>
<reference evidence="17 18" key="1">
    <citation type="submission" date="2015-02" db="EMBL/GenBank/DDBJ databases">
        <authorList>
            <person name="Ju K.-S."/>
            <person name="Doroghazi J.R."/>
            <person name="Metcalf W."/>
        </authorList>
    </citation>
    <scope>NUCLEOTIDE SEQUENCE [LARGE SCALE GENOMIC DNA]</scope>
    <source>
        <strain evidence="17 18">NRRL B-16140</strain>
    </source>
</reference>
<dbReference type="SUPFAM" id="SSF57716">
    <property type="entry name" value="Glucocorticoid receptor-like (DNA-binding domain)"/>
    <property type="match status" value="1"/>
</dbReference>
<dbReference type="InterPro" id="IPR035937">
    <property type="entry name" value="FPG_N"/>
</dbReference>
<evidence type="ECO:0000313" key="18">
    <source>
        <dbReference type="Proteomes" id="UP000033393"/>
    </source>
</evidence>
<keyword evidence="18" id="KW-1185">Reference proteome</keyword>
<keyword evidence="5" id="KW-0227">DNA damage</keyword>
<keyword evidence="12" id="KW-0511">Multifunctional enzyme</keyword>
<dbReference type="SMART" id="SM00898">
    <property type="entry name" value="Fapy_DNA_glyco"/>
    <property type="match status" value="1"/>
</dbReference>
<dbReference type="CDD" id="cd08971">
    <property type="entry name" value="AcNei2_N"/>
    <property type="match status" value="1"/>
</dbReference>
<comment type="caution">
    <text evidence="17">The sequence shown here is derived from an EMBL/GenBank/DDBJ whole genome shotgun (WGS) entry which is preliminary data.</text>
</comment>
<dbReference type="Proteomes" id="UP000033393">
    <property type="component" value="Unassembled WGS sequence"/>
</dbReference>
<evidence type="ECO:0000256" key="14">
    <source>
        <dbReference type="PROSITE-ProRule" id="PRU00391"/>
    </source>
</evidence>
<dbReference type="PROSITE" id="PS51066">
    <property type="entry name" value="ZF_FPG_2"/>
    <property type="match status" value="1"/>
</dbReference>
<evidence type="ECO:0000256" key="8">
    <source>
        <dbReference type="ARBA" id="ARBA00022833"/>
    </source>
</evidence>
<dbReference type="OrthoDB" id="9800855at2"/>
<comment type="cofactor">
    <cofactor evidence="1">
        <name>Zn(2+)</name>
        <dbReference type="ChEBI" id="CHEBI:29105"/>
    </cofactor>
</comment>
<dbReference type="Pfam" id="PF06827">
    <property type="entry name" value="zf-FPG_IleRS"/>
    <property type="match status" value="1"/>
</dbReference>
<accession>A0A0F0GTJ4</accession>
<dbReference type="GO" id="GO:0003684">
    <property type="term" value="F:damaged DNA binding"/>
    <property type="evidence" value="ECO:0007669"/>
    <property type="project" value="InterPro"/>
</dbReference>
<dbReference type="Pfam" id="PF01149">
    <property type="entry name" value="Fapy_DNA_glyco"/>
    <property type="match status" value="1"/>
</dbReference>
<evidence type="ECO:0000256" key="12">
    <source>
        <dbReference type="ARBA" id="ARBA00023268"/>
    </source>
</evidence>
<dbReference type="InterPro" id="IPR010979">
    <property type="entry name" value="Ribosomal_uS13-like_H2TH"/>
</dbReference>
<dbReference type="PROSITE" id="PS51068">
    <property type="entry name" value="FPG_CAT"/>
    <property type="match status" value="1"/>
</dbReference>
<keyword evidence="7" id="KW-0378">Hydrolase</keyword>
<dbReference type="AlphaFoldDB" id="A0A0F0GTJ4"/>
<dbReference type="PANTHER" id="PTHR42697">
    <property type="entry name" value="ENDONUCLEASE 8"/>
    <property type="match status" value="1"/>
</dbReference>
<keyword evidence="8" id="KW-0862">Zinc</keyword>
<dbReference type="EC" id="4.2.99.18" evidence="3"/>
<protein>
    <recommendedName>
        <fullName evidence="3">DNA-(apurinic or apyrimidinic site) lyase</fullName>
        <ecNumber evidence="3">4.2.99.18</ecNumber>
    </recommendedName>
</protein>
<organism evidence="17 18">
    <name type="scientific">Lentzea aerocolonigenes</name>
    <name type="common">Lechevalieria aerocolonigenes</name>
    <name type="synonym">Saccharothrix aerocolonigenes</name>
    <dbReference type="NCBI Taxonomy" id="68170"/>
    <lineage>
        <taxon>Bacteria</taxon>
        <taxon>Bacillati</taxon>
        <taxon>Actinomycetota</taxon>
        <taxon>Actinomycetes</taxon>
        <taxon>Pseudonocardiales</taxon>
        <taxon>Pseudonocardiaceae</taxon>
        <taxon>Lentzea</taxon>
    </lineage>
</organism>